<organism evidence="1 2">
    <name type="scientific">Limosa lapponica baueri</name>
    <dbReference type="NCBI Taxonomy" id="1758121"/>
    <lineage>
        <taxon>Eukaryota</taxon>
        <taxon>Metazoa</taxon>
        <taxon>Chordata</taxon>
        <taxon>Craniata</taxon>
        <taxon>Vertebrata</taxon>
        <taxon>Euteleostomi</taxon>
        <taxon>Archelosauria</taxon>
        <taxon>Archosauria</taxon>
        <taxon>Dinosauria</taxon>
        <taxon>Saurischia</taxon>
        <taxon>Theropoda</taxon>
        <taxon>Coelurosauria</taxon>
        <taxon>Aves</taxon>
        <taxon>Neognathae</taxon>
        <taxon>Neoaves</taxon>
        <taxon>Charadriiformes</taxon>
        <taxon>Scolopacidae</taxon>
        <taxon>Limosa</taxon>
    </lineage>
</organism>
<dbReference type="PANTHER" id="PTHR33395">
    <property type="entry name" value="TRANSCRIPTASE, PUTATIVE-RELATED-RELATED"/>
    <property type="match status" value="1"/>
</dbReference>
<dbReference type="OrthoDB" id="9215469at2759"/>
<dbReference type="GO" id="GO:0031012">
    <property type="term" value="C:extracellular matrix"/>
    <property type="evidence" value="ECO:0007669"/>
    <property type="project" value="TreeGrafter"/>
</dbReference>
<name>A0A2I0T5W0_LIMLA</name>
<sequence>MGLDGLHPRVLRELADVIAGPLSIIFERSWRTGKVPEDWRKADVISVFKKGKKEDPGNYRLVSLTSIPGKMMGWLILGIISKHMEEKSYQK</sequence>
<dbReference type="GO" id="GO:0061343">
    <property type="term" value="P:cell adhesion involved in heart morphogenesis"/>
    <property type="evidence" value="ECO:0007669"/>
    <property type="project" value="TreeGrafter"/>
</dbReference>
<evidence type="ECO:0008006" key="3">
    <source>
        <dbReference type="Google" id="ProtNLM"/>
    </source>
</evidence>
<evidence type="ECO:0000313" key="1">
    <source>
        <dbReference type="EMBL" id="PKU29183.1"/>
    </source>
</evidence>
<reference evidence="2" key="1">
    <citation type="submission" date="2017-11" db="EMBL/GenBank/DDBJ databases">
        <authorList>
            <person name="Lima N.C."/>
            <person name="Parody-Merino A.M."/>
            <person name="Battley P.F."/>
            <person name="Fidler A.E."/>
            <person name="Prosdocimi F."/>
        </authorList>
    </citation>
    <scope>NUCLEOTIDE SEQUENCE [LARGE SCALE GENOMIC DNA]</scope>
</reference>
<dbReference type="Proteomes" id="UP000233556">
    <property type="component" value="Unassembled WGS sequence"/>
</dbReference>
<dbReference type="AlphaFoldDB" id="A0A2I0T5W0"/>
<accession>A0A2I0T5W0</accession>
<dbReference type="GO" id="GO:0007508">
    <property type="term" value="P:larval heart development"/>
    <property type="evidence" value="ECO:0007669"/>
    <property type="project" value="TreeGrafter"/>
</dbReference>
<proteinExistence type="predicted"/>
<keyword evidence="2" id="KW-1185">Reference proteome</keyword>
<protein>
    <recommendedName>
        <fullName evidence="3">Rna-directed dna polymerase from mobile element jockey-like</fullName>
    </recommendedName>
</protein>
<evidence type="ECO:0000313" key="2">
    <source>
        <dbReference type="Proteomes" id="UP000233556"/>
    </source>
</evidence>
<dbReference type="EMBL" id="KZ517859">
    <property type="protein sequence ID" value="PKU29183.1"/>
    <property type="molecule type" value="Genomic_DNA"/>
</dbReference>
<gene>
    <name evidence="1" type="ORF">llap_20512</name>
</gene>
<dbReference type="PANTHER" id="PTHR33395:SF22">
    <property type="entry name" value="REVERSE TRANSCRIPTASE DOMAIN-CONTAINING PROTEIN"/>
    <property type="match status" value="1"/>
</dbReference>
<reference evidence="2" key="2">
    <citation type="submission" date="2017-12" db="EMBL/GenBank/DDBJ databases">
        <title>Genome sequence of the Bar-tailed Godwit (Limosa lapponica baueri).</title>
        <authorList>
            <person name="Lima N.C.B."/>
            <person name="Parody-Merino A.M."/>
            <person name="Battley P.F."/>
            <person name="Fidler A.E."/>
            <person name="Prosdocimi F."/>
        </authorList>
    </citation>
    <scope>NUCLEOTIDE SEQUENCE [LARGE SCALE GENOMIC DNA]</scope>
</reference>